<organism evidence="1">
    <name type="scientific">viral metagenome</name>
    <dbReference type="NCBI Taxonomy" id="1070528"/>
    <lineage>
        <taxon>unclassified sequences</taxon>
        <taxon>metagenomes</taxon>
        <taxon>organismal metagenomes</taxon>
    </lineage>
</organism>
<dbReference type="AlphaFoldDB" id="A0A6H1ZIH9"/>
<evidence type="ECO:0000313" key="3">
    <source>
        <dbReference type="EMBL" id="QJA84221.1"/>
    </source>
</evidence>
<dbReference type="EMBL" id="MT142526">
    <property type="protein sequence ID" value="QJA84221.1"/>
    <property type="molecule type" value="Genomic_DNA"/>
</dbReference>
<dbReference type="EMBL" id="MT141571">
    <property type="protein sequence ID" value="QJA67475.1"/>
    <property type="molecule type" value="Genomic_DNA"/>
</dbReference>
<protein>
    <submittedName>
        <fullName evidence="1">Putative capsid protein</fullName>
    </submittedName>
</protein>
<gene>
    <name evidence="3" type="ORF">MM415A00215_0015</name>
    <name evidence="2" type="ORF">MM415B00223_0062</name>
    <name evidence="1" type="ORF">TM448A00634_0014</name>
    <name evidence="4" type="ORF">TM448B00399_0015</name>
</gene>
<sequence length="411" mass="45973">MADITGINLGGDTNIANVLQRKYDPTLYQLNRLDVGISKKFNKLKNFQTIGAGFYFGTVMRDDEKGVSSETEDATITTPERPTYIQGYVVDFYMYATIRLTAQAAARAKRGGGWVSDFIADQIKRKREQLYRYDNEQCCRNGDGVCTQANGAGSSSTSMTVDSTRHLHVGMYIEVYTAAGVAEIASVKITNINRKTKVLTLASASDWSDNSNVYRDGQYNSGTPLEHAGLRQMISEDTSTTFQNINRGTYLEYIAYHDSDGGAPSRDKLFQAINHAELWGSKGVIDDIWMNRQTRNKYFQIIMPAIQYQGPKDLELAYNPQDNPITFEAKTFAVDECIFDGDTFGINWDTMGRITSKEIGTDSAIPQLNNTLLRDAGKDAVSLFLSWFTNPVCMDPRSNFRISGTDTLYTY</sequence>
<dbReference type="EMBL" id="MT144617">
    <property type="protein sequence ID" value="QJH95324.1"/>
    <property type="molecule type" value="Genomic_DNA"/>
</dbReference>
<accession>A0A6H1ZIH9</accession>
<evidence type="ECO:0000313" key="1">
    <source>
        <dbReference type="EMBL" id="QJA47282.1"/>
    </source>
</evidence>
<reference evidence="1" key="1">
    <citation type="submission" date="2020-03" db="EMBL/GenBank/DDBJ databases">
        <title>The deep terrestrial virosphere.</title>
        <authorList>
            <person name="Holmfeldt K."/>
            <person name="Nilsson E."/>
            <person name="Simone D."/>
            <person name="Lopez-Fernandez M."/>
            <person name="Wu X."/>
            <person name="de Brujin I."/>
            <person name="Lundin D."/>
            <person name="Andersson A."/>
            <person name="Bertilsson S."/>
            <person name="Dopson M."/>
        </authorList>
    </citation>
    <scope>NUCLEOTIDE SEQUENCE</scope>
    <source>
        <strain evidence="3">MM415A00215</strain>
        <strain evidence="2">MM415B00223</strain>
        <strain evidence="1">TM448A00634</strain>
        <strain evidence="4">TM448B00399</strain>
    </source>
</reference>
<name>A0A6H1ZIH9_9ZZZZ</name>
<evidence type="ECO:0000313" key="4">
    <source>
        <dbReference type="EMBL" id="QJH95324.1"/>
    </source>
</evidence>
<evidence type="ECO:0000313" key="2">
    <source>
        <dbReference type="EMBL" id="QJA67475.1"/>
    </source>
</evidence>
<dbReference type="EMBL" id="MT144038">
    <property type="protein sequence ID" value="QJA47282.1"/>
    <property type="molecule type" value="Genomic_DNA"/>
</dbReference>
<proteinExistence type="predicted"/>